<dbReference type="Pfam" id="PF09459">
    <property type="entry name" value="EB_dh"/>
    <property type="match status" value="1"/>
</dbReference>
<dbReference type="OrthoDB" id="5337932at2"/>
<evidence type="ECO:0000256" key="6">
    <source>
        <dbReference type="SAM" id="SignalP"/>
    </source>
</evidence>
<dbReference type="GO" id="GO:0020037">
    <property type="term" value="F:heme binding"/>
    <property type="evidence" value="ECO:0007669"/>
    <property type="project" value="InterPro"/>
</dbReference>
<evidence type="ECO:0000256" key="5">
    <source>
        <dbReference type="ARBA" id="ARBA00023004"/>
    </source>
</evidence>
<keyword evidence="1" id="KW-0813">Transport</keyword>
<keyword evidence="4" id="KW-0249">Electron transport</keyword>
<evidence type="ECO:0000313" key="8">
    <source>
        <dbReference type="EMBL" id="TGG90259.1"/>
    </source>
</evidence>
<dbReference type="RefSeq" id="WP_135484952.1">
    <property type="nucleotide sequence ID" value="NZ_SRMF01000015.1"/>
</dbReference>
<dbReference type="InterPro" id="IPR019020">
    <property type="entry name" value="Cyt-c552/DMSO_Rdtase_haem-bd"/>
</dbReference>
<evidence type="ECO:0000256" key="1">
    <source>
        <dbReference type="ARBA" id="ARBA00022448"/>
    </source>
</evidence>
<keyword evidence="3" id="KW-0479">Metal-binding</keyword>
<dbReference type="Proteomes" id="UP000297475">
    <property type="component" value="Unassembled WGS sequence"/>
</dbReference>
<proteinExistence type="predicted"/>
<sequence>MVDFVRARSQKTVLVSATALCTLIAGAAVAYDPSEPVVDMDRNIWIPAEDDREAVLRVGAVYNDEEFQIRYEFETDDPSWYHQYLVYEEGEWVRYGGAQAGPEPDGLYEDRISMMLDDNSVEGFAAYGGFITSHEGMRSLTSAVDSDEVSAHPHLGQTLGRSDVRKFIPQSREGEGAEVSWDGVHDEEALEQLRADGVFLDLWQWRAHRSNPVGLADNGYVLEYRHSSSGSSMFSNNWDDDTEQPLWMFDPDATGIAAIEAEGIFAREYGQDDYYYLAEDFAVPFDPDHDWQDGDTLPFRFLSAGEGSRAAIAADGRWEDGVWRVRLTRTLEAPDPMDSKTLEDDGVYPVAFAVHEGQVGARWHLVSMPSSLGLGNDEADIVAVRTEGDLDAAEVEWTDVPVMYPSQMVWQFLNSEHPGAAQVRQGVDVETEHSFRDLVERLPEWELRTIVE</sequence>
<organism evidence="8 9">
    <name type="scientific">Natronospirillum operosum</name>
    <dbReference type="NCBI Taxonomy" id="2759953"/>
    <lineage>
        <taxon>Bacteria</taxon>
        <taxon>Pseudomonadati</taxon>
        <taxon>Pseudomonadota</taxon>
        <taxon>Gammaproteobacteria</taxon>
        <taxon>Oceanospirillales</taxon>
        <taxon>Natronospirillaceae</taxon>
        <taxon>Natronospirillum</taxon>
    </lineage>
</organism>
<reference evidence="8 9" key="1">
    <citation type="submission" date="2019-04" db="EMBL/GenBank/DDBJ databases">
        <title>Natronospirillum operosus gen. nov., sp. nov., a haloalkaliphilic satellite isolated from decaying biomass of laboratory culture of cyanobacterium Geitlerinema sp. and proposal of Natronospirillaceae fam. nov. and Saccharospirillaceae fam. nov.</title>
        <authorList>
            <person name="Kevbrin V."/>
            <person name="Boltyanskaya Y."/>
            <person name="Koziaeva V."/>
            <person name="Grouzdev D.S."/>
            <person name="Park M."/>
            <person name="Cho J."/>
        </authorList>
    </citation>
    <scope>NUCLEOTIDE SEQUENCE [LARGE SCALE GENOMIC DNA]</scope>
    <source>
        <strain evidence="8 9">G-116</strain>
    </source>
</reference>
<dbReference type="Gene3D" id="2.60.40.1190">
    <property type="match status" value="1"/>
</dbReference>
<feature type="chain" id="PRO_5021259306" description="Cytochrome c-552/DMSO reductase-like haem-binding domain-containing protein" evidence="6">
    <location>
        <begin position="31"/>
        <end position="452"/>
    </location>
</feature>
<keyword evidence="9" id="KW-1185">Reference proteome</keyword>
<keyword evidence="2" id="KW-0349">Heme</keyword>
<feature type="signal peptide" evidence="6">
    <location>
        <begin position="1"/>
        <end position="30"/>
    </location>
</feature>
<evidence type="ECO:0000256" key="4">
    <source>
        <dbReference type="ARBA" id="ARBA00022982"/>
    </source>
</evidence>
<gene>
    <name evidence="8" type="ORF">E4656_19225</name>
</gene>
<name>A0A4Z0WB27_9GAMM</name>
<dbReference type="SMART" id="SM00887">
    <property type="entry name" value="EB_dh"/>
    <property type="match status" value="1"/>
</dbReference>
<dbReference type="GO" id="GO:0046872">
    <property type="term" value="F:metal ion binding"/>
    <property type="evidence" value="ECO:0007669"/>
    <property type="project" value="UniProtKB-KW"/>
</dbReference>
<evidence type="ECO:0000256" key="2">
    <source>
        <dbReference type="ARBA" id="ARBA00022617"/>
    </source>
</evidence>
<dbReference type="AlphaFoldDB" id="A0A4Z0WB27"/>
<evidence type="ECO:0000259" key="7">
    <source>
        <dbReference type="SMART" id="SM00887"/>
    </source>
</evidence>
<protein>
    <recommendedName>
        <fullName evidence="7">Cytochrome c-552/DMSO reductase-like haem-binding domain-containing protein</fullName>
    </recommendedName>
</protein>
<dbReference type="CDD" id="cd09625">
    <property type="entry name" value="DOMON_like_cytochrome"/>
    <property type="match status" value="1"/>
</dbReference>
<accession>A0A4Z0WB27</accession>
<feature type="domain" description="Cytochrome c-552/DMSO reductase-like haem-binding" evidence="7">
    <location>
        <begin position="1"/>
        <end position="367"/>
    </location>
</feature>
<keyword evidence="6" id="KW-0732">Signal</keyword>
<evidence type="ECO:0000313" key="9">
    <source>
        <dbReference type="Proteomes" id="UP000297475"/>
    </source>
</evidence>
<comment type="caution">
    <text evidence="8">The sequence shown here is derived from an EMBL/GenBank/DDBJ whole genome shotgun (WGS) entry which is preliminary data.</text>
</comment>
<evidence type="ECO:0000256" key="3">
    <source>
        <dbReference type="ARBA" id="ARBA00022723"/>
    </source>
</evidence>
<keyword evidence="5" id="KW-0408">Iron</keyword>
<dbReference type="EMBL" id="SRMF01000015">
    <property type="protein sequence ID" value="TGG90259.1"/>
    <property type="molecule type" value="Genomic_DNA"/>
</dbReference>